<feature type="domain" description="CHASE2" evidence="2">
    <location>
        <begin position="408"/>
        <end position="745"/>
    </location>
</feature>
<dbReference type="InterPro" id="IPR024983">
    <property type="entry name" value="CHAT_dom"/>
</dbReference>
<name>A0ABR8GK88_9CYAN</name>
<protein>
    <submittedName>
        <fullName evidence="3">CHASE2 domain-containing protein</fullName>
    </submittedName>
</protein>
<feature type="transmembrane region" description="Helical" evidence="1">
    <location>
        <begin position="728"/>
        <end position="745"/>
    </location>
</feature>
<feature type="transmembrane region" description="Helical" evidence="1">
    <location>
        <begin position="784"/>
        <end position="802"/>
    </location>
</feature>
<dbReference type="Pfam" id="PF05226">
    <property type="entry name" value="CHASE2"/>
    <property type="match status" value="1"/>
</dbReference>
<dbReference type="SMART" id="SM01080">
    <property type="entry name" value="CHASE2"/>
    <property type="match status" value="1"/>
</dbReference>
<organism evidence="3 4">
    <name type="scientific">Scytonema hofmannii FACHB-248</name>
    <dbReference type="NCBI Taxonomy" id="1842502"/>
    <lineage>
        <taxon>Bacteria</taxon>
        <taxon>Bacillati</taxon>
        <taxon>Cyanobacteriota</taxon>
        <taxon>Cyanophyceae</taxon>
        <taxon>Nostocales</taxon>
        <taxon>Scytonemataceae</taxon>
        <taxon>Scytonema</taxon>
    </lineage>
</organism>
<evidence type="ECO:0000256" key="1">
    <source>
        <dbReference type="SAM" id="Phobius"/>
    </source>
</evidence>
<keyword evidence="1" id="KW-1133">Transmembrane helix</keyword>
<feature type="transmembrane region" description="Helical" evidence="1">
    <location>
        <begin position="757"/>
        <end position="778"/>
    </location>
</feature>
<dbReference type="InterPro" id="IPR007890">
    <property type="entry name" value="CHASE2"/>
</dbReference>
<dbReference type="Proteomes" id="UP000660380">
    <property type="component" value="Unassembled WGS sequence"/>
</dbReference>
<accession>A0ABR8GK88</accession>
<keyword evidence="4" id="KW-1185">Reference proteome</keyword>
<gene>
    <name evidence="3" type="ORF">H6G81_04435</name>
</gene>
<keyword evidence="1" id="KW-0812">Transmembrane</keyword>
<dbReference type="Pfam" id="PF12770">
    <property type="entry name" value="CHAT"/>
    <property type="match status" value="1"/>
</dbReference>
<evidence type="ECO:0000259" key="2">
    <source>
        <dbReference type="SMART" id="SM01080"/>
    </source>
</evidence>
<comment type="caution">
    <text evidence="3">The sequence shown here is derived from an EMBL/GenBank/DDBJ whole genome shotgun (WGS) entry which is preliminary data.</text>
</comment>
<proteinExistence type="predicted"/>
<evidence type="ECO:0000313" key="3">
    <source>
        <dbReference type="EMBL" id="MBD2603797.1"/>
    </source>
</evidence>
<keyword evidence="1" id="KW-0472">Membrane</keyword>
<reference evidence="3 4" key="1">
    <citation type="journal article" date="2020" name="ISME J.">
        <title>Comparative genomics reveals insights into cyanobacterial evolution and habitat adaptation.</title>
        <authorList>
            <person name="Chen M.Y."/>
            <person name="Teng W.K."/>
            <person name="Zhao L."/>
            <person name="Hu C.X."/>
            <person name="Zhou Y.K."/>
            <person name="Han B.P."/>
            <person name="Song L.R."/>
            <person name="Shu W.S."/>
        </authorList>
    </citation>
    <scope>NUCLEOTIDE SEQUENCE [LARGE SCALE GENOMIC DNA]</scope>
    <source>
        <strain evidence="3 4">FACHB-248</strain>
    </source>
</reference>
<dbReference type="EMBL" id="JACJTA010000006">
    <property type="protein sequence ID" value="MBD2603797.1"/>
    <property type="molecule type" value="Genomic_DNA"/>
</dbReference>
<sequence length="808" mass="90797">MKYNSHLFNLKVQKIEQICLFELSWGQGQRLTQQVNYPTNLTLLYQEWRQAYLCFYQSEQMRGRTVGGGVVALSLDWHAELVKAETKLMFEFHRWLRSAELYEIRATIAQISQELVKGNPGVSEAVKVFLTCAPIELDRFPWEAWEIGTEFASAGAIQIIRAPLNIGAKTETPQKKQHQRRARILAILGDDTGLNFQADKEAVRSLLSIAEVEFVGWQPEQTPSQVIQQISEAIACEQGWDVLFFAGHSNESDMTGGELGIAPGISISINEIAPQLSAAKKRGLQVAIFNSCSGLNIADSLIDLGFSQVVVMREPIHNRVAQEFLVRFLQGLGKHLDVYESVMEARQFLRMEKSHTYPSSYLVPSLFCHPGAKLFRIPPFQWKQRLRQSLPTYIEGIALVASLTLSVLPPIQNLLLDSRMVAQSVYRNVTAQIPSEEVPPVALIEIDAESIYRAGLLDSQLRPMNRSYIGKLIDSTRKLNASVVGLDFTFDTPQKDPPSGDEDLGKAVRRAVDGNMWLIFGAILEPNREIGTNEAIGINKWNWTLQGYTDAYHYLVEMPDPQRDCRQACPIAYLMSLVQTANQEMTELPKPQTNRVTNLRAQLLDVIQQQHPEKGNLSALLQLRSPVGLQPLVDFSLPPDRVYTKIPAWKLLENPDINKFPLISKQVVLIATGSDERLGIAASQPDRSPAPPAITYWTKQDWLTGGEFLAYMTQHFLTRRLVIPIPDIWMIGVAVIFSKIAVFAVNRKSQLNPKFRLKIIASSLGTVIIYGILGLQIYISAAVLVPWFLPSAVFLAYVLPATRRKYHV</sequence>
<evidence type="ECO:0000313" key="4">
    <source>
        <dbReference type="Proteomes" id="UP000660380"/>
    </source>
</evidence>
<dbReference type="RefSeq" id="WP_029630415.1">
    <property type="nucleotide sequence ID" value="NZ_JACJTA010000006.1"/>
</dbReference>